<feature type="modified residue" description="4-aspartylphosphate" evidence="6">
    <location>
        <position position="54"/>
    </location>
</feature>
<evidence type="ECO:0000313" key="10">
    <source>
        <dbReference type="EMBL" id="CAG36614.1"/>
    </source>
</evidence>
<keyword evidence="5" id="KW-0804">Transcription</keyword>
<dbReference type="CDD" id="cd00383">
    <property type="entry name" value="trans_reg_C"/>
    <property type="match status" value="1"/>
</dbReference>
<dbReference type="PROSITE" id="PS51755">
    <property type="entry name" value="OMPR_PHOB"/>
    <property type="match status" value="1"/>
</dbReference>
<dbReference type="EMBL" id="CR522870">
    <property type="protein sequence ID" value="CAG36614.1"/>
    <property type="molecule type" value="Genomic_DNA"/>
</dbReference>
<accession>Q6AM11</accession>
<dbReference type="Gene3D" id="3.40.50.2300">
    <property type="match status" value="1"/>
</dbReference>
<dbReference type="FunFam" id="3.40.50.2300:FF:000001">
    <property type="entry name" value="DNA-binding response regulator PhoB"/>
    <property type="match status" value="1"/>
</dbReference>
<dbReference type="RefSeq" id="WP_011189126.1">
    <property type="nucleotide sequence ID" value="NC_006138.1"/>
</dbReference>
<dbReference type="GO" id="GO:0006355">
    <property type="term" value="P:regulation of DNA-templated transcription"/>
    <property type="evidence" value="ECO:0007669"/>
    <property type="project" value="InterPro"/>
</dbReference>
<dbReference type="InterPro" id="IPR016032">
    <property type="entry name" value="Sig_transdc_resp-reg_C-effctor"/>
</dbReference>
<dbReference type="SMART" id="SM00448">
    <property type="entry name" value="REC"/>
    <property type="match status" value="1"/>
</dbReference>
<reference evidence="11" key="1">
    <citation type="journal article" date="2004" name="Environ. Microbiol.">
        <title>The genome of Desulfotalea psychrophila, a sulfate-reducing bacterium from permanently cold Arctic sediments.</title>
        <authorList>
            <person name="Rabus R."/>
            <person name="Ruepp A."/>
            <person name="Frickey T."/>
            <person name="Rattei T."/>
            <person name="Fartmann B."/>
            <person name="Stark M."/>
            <person name="Bauer M."/>
            <person name="Zibat A."/>
            <person name="Lombardot T."/>
            <person name="Becker I."/>
            <person name="Amann J."/>
            <person name="Gellner K."/>
            <person name="Teeling H."/>
            <person name="Leuschner W.D."/>
            <person name="Gloeckner F.-O."/>
            <person name="Lupas A.N."/>
            <person name="Amann R."/>
            <person name="Klenk H.-P."/>
        </authorList>
    </citation>
    <scope>NUCLEOTIDE SEQUENCE [LARGE SCALE GENOMIC DNA]</scope>
    <source>
        <strain evidence="11">DSM 12343 / LSv54</strain>
    </source>
</reference>
<dbReference type="Proteomes" id="UP000000602">
    <property type="component" value="Chromosome"/>
</dbReference>
<dbReference type="GO" id="GO:0000976">
    <property type="term" value="F:transcription cis-regulatory region binding"/>
    <property type="evidence" value="ECO:0007669"/>
    <property type="project" value="TreeGrafter"/>
</dbReference>
<evidence type="ECO:0000256" key="2">
    <source>
        <dbReference type="ARBA" id="ARBA00023012"/>
    </source>
</evidence>
<dbReference type="SUPFAM" id="SSF46894">
    <property type="entry name" value="C-terminal effector domain of the bipartite response regulators"/>
    <property type="match status" value="1"/>
</dbReference>
<evidence type="ECO:0000259" key="9">
    <source>
        <dbReference type="PROSITE" id="PS51755"/>
    </source>
</evidence>
<dbReference type="InterPro" id="IPR039420">
    <property type="entry name" value="WalR-like"/>
</dbReference>
<sequence length="242" mass="26513">MAKLHILIVEDEADIQQLVSYNLVRAGFNVTCADSGEEALGCLAREAFDCILLDIMLPGISGLEVCQSIRQNEGKLDAGSPIIMMTAKGEEEDIIDGLEKGADDYITKPFSPKVLVARVKAVVRRGQKAEAHSDSGHISIANLVIDQGRYEVTAQGKAIQLTLTEFGILVLLAEKPGWVFTRQQIIDAVRGYDFLVTPRAIDVQIFGLRKKLGAAGQSIETVRGIGYKFKDPQEEDLERGQR</sequence>
<dbReference type="Gene3D" id="1.10.10.10">
    <property type="entry name" value="Winged helix-like DNA-binding domain superfamily/Winged helix DNA-binding domain"/>
    <property type="match status" value="1"/>
</dbReference>
<dbReference type="GO" id="GO:0005829">
    <property type="term" value="C:cytosol"/>
    <property type="evidence" value="ECO:0007669"/>
    <property type="project" value="TreeGrafter"/>
</dbReference>
<feature type="domain" description="OmpR/PhoB-type" evidence="9">
    <location>
        <begin position="135"/>
        <end position="231"/>
    </location>
</feature>
<gene>
    <name evidence="10" type="ordered locus">DP1885</name>
</gene>
<keyword evidence="1 6" id="KW-0597">Phosphoprotein</keyword>
<dbReference type="KEGG" id="dps:DP1885"/>
<dbReference type="AlphaFoldDB" id="Q6AM11"/>
<evidence type="ECO:0000256" key="1">
    <source>
        <dbReference type="ARBA" id="ARBA00022553"/>
    </source>
</evidence>
<dbReference type="PANTHER" id="PTHR48111">
    <property type="entry name" value="REGULATOR OF RPOS"/>
    <property type="match status" value="1"/>
</dbReference>
<dbReference type="GO" id="GO:0000156">
    <property type="term" value="F:phosphorelay response regulator activity"/>
    <property type="evidence" value="ECO:0007669"/>
    <property type="project" value="TreeGrafter"/>
</dbReference>
<keyword evidence="4 7" id="KW-0238">DNA-binding</keyword>
<evidence type="ECO:0000259" key="8">
    <source>
        <dbReference type="PROSITE" id="PS50110"/>
    </source>
</evidence>
<keyword evidence="11" id="KW-1185">Reference proteome</keyword>
<dbReference type="InterPro" id="IPR011006">
    <property type="entry name" value="CheY-like_superfamily"/>
</dbReference>
<dbReference type="PANTHER" id="PTHR48111:SF40">
    <property type="entry name" value="PHOSPHATE REGULON TRANSCRIPTIONAL REGULATORY PROTEIN PHOB"/>
    <property type="match status" value="1"/>
</dbReference>
<dbReference type="Pfam" id="PF00072">
    <property type="entry name" value="Response_reg"/>
    <property type="match status" value="1"/>
</dbReference>
<dbReference type="Pfam" id="PF00486">
    <property type="entry name" value="Trans_reg_C"/>
    <property type="match status" value="1"/>
</dbReference>
<feature type="domain" description="Response regulatory" evidence="8">
    <location>
        <begin position="5"/>
        <end position="123"/>
    </location>
</feature>
<proteinExistence type="predicted"/>
<evidence type="ECO:0000256" key="5">
    <source>
        <dbReference type="ARBA" id="ARBA00023163"/>
    </source>
</evidence>
<dbReference type="InterPro" id="IPR036388">
    <property type="entry name" value="WH-like_DNA-bd_sf"/>
</dbReference>
<dbReference type="InterPro" id="IPR001867">
    <property type="entry name" value="OmpR/PhoB-type_DNA-bd"/>
</dbReference>
<dbReference type="SMART" id="SM00862">
    <property type="entry name" value="Trans_reg_C"/>
    <property type="match status" value="1"/>
</dbReference>
<dbReference type="OrthoDB" id="9793321at2"/>
<dbReference type="Gene3D" id="6.10.250.690">
    <property type="match status" value="1"/>
</dbReference>
<dbReference type="STRING" id="177439.DP1885"/>
<keyword evidence="2" id="KW-0902">Two-component regulatory system</keyword>
<name>Q6AM11_DESPS</name>
<keyword evidence="3" id="KW-0805">Transcription regulation</keyword>
<dbReference type="GO" id="GO:0032993">
    <property type="term" value="C:protein-DNA complex"/>
    <property type="evidence" value="ECO:0007669"/>
    <property type="project" value="TreeGrafter"/>
</dbReference>
<evidence type="ECO:0000313" key="11">
    <source>
        <dbReference type="Proteomes" id="UP000000602"/>
    </source>
</evidence>
<evidence type="ECO:0000256" key="3">
    <source>
        <dbReference type="ARBA" id="ARBA00023015"/>
    </source>
</evidence>
<organism evidence="10 11">
    <name type="scientific">Desulfotalea psychrophila (strain LSv54 / DSM 12343)</name>
    <dbReference type="NCBI Taxonomy" id="177439"/>
    <lineage>
        <taxon>Bacteria</taxon>
        <taxon>Pseudomonadati</taxon>
        <taxon>Thermodesulfobacteriota</taxon>
        <taxon>Desulfobulbia</taxon>
        <taxon>Desulfobulbales</taxon>
        <taxon>Desulfocapsaceae</taxon>
        <taxon>Desulfotalea</taxon>
    </lineage>
</organism>
<dbReference type="PROSITE" id="PS50110">
    <property type="entry name" value="RESPONSE_REGULATORY"/>
    <property type="match status" value="1"/>
</dbReference>
<protein>
    <submittedName>
        <fullName evidence="10">Related to two-component system response regulator (Pho family)</fullName>
    </submittedName>
</protein>
<feature type="DNA-binding region" description="OmpR/PhoB-type" evidence="7">
    <location>
        <begin position="135"/>
        <end position="231"/>
    </location>
</feature>
<evidence type="ECO:0000256" key="6">
    <source>
        <dbReference type="PROSITE-ProRule" id="PRU00169"/>
    </source>
</evidence>
<dbReference type="InterPro" id="IPR001789">
    <property type="entry name" value="Sig_transdc_resp-reg_receiver"/>
</dbReference>
<evidence type="ECO:0000256" key="4">
    <source>
        <dbReference type="ARBA" id="ARBA00023125"/>
    </source>
</evidence>
<dbReference type="SUPFAM" id="SSF52172">
    <property type="entry name" value="CheY-like"/>
    <property type="match status" value="1"/>
</dbReference>
<evidence type="ECO:0000256" key="7">
    <source>
        <dbReference type="PROSITE-ProRule" id="PRU01091"/>
    </source>
</evidence>
<dbReference type="HOGENOM" id="CLU_000445_30_4_7"/>
<dbReference type="eggNOG" id="COG0745">
    <property type="taxonomic scope" value="Bacteria"/>
</dbReference>